<keyword evidence="1" id="KW-0472">Membrane</keyword>
<dbReference type="AlphaFoldDB" id="A0A2L0UJ17"/>
<protein>
    <submittedName>
        <fullName evidence="2">Glycosyl transferase family 9</fullName>
    </submittedName>
</protein>
<feature type="transmembrane region" description="Helical" evidence="1">
    <location>
        <begin position="20"/>
        <end position="39"/>
    </location>
</feature>
<gene>
    <name evidence="2" type="ORF">CVO76_04915</name>
</gene>
<evidence type="ECO:0000313" key="2">
    <source>
        <dbReference type="EMBL" id="AUZ89260.1"/>
    </source>
</evidence>
<proteinExistence type="predicted"/>
<evidence type="ECO:0000256" key="1">
    <source>
        <dbReference type="SAM" id="Phobius"/>
    </source>
</evidence>
<evidence type="ECO:0000313" key="3">
    <source>
        <dbReference type="Proteomes" id="UP000239187"/>
    </source>
</evidence>
<feature type="transmembrane region" description="Helical" evidence="1">
    <location>
        <begin position="229"/>
        <end position="246"/>
    </location>
</feature>
<name>A0A2L0UJ17_9MICC</name>
<dbReference type="Proteomes" id="UP000239187">
    <property type="component" value="Chromosome"/>
</dbReference>
<feature type="transmembrane region" description="Helical" evidence="1">
    <location>
        <begin position="140"/>
        <end position="159"/>
    </location>
</feature>
<feature type="transmembrane region" description="Helical" evidence="1">
    <location>
        <begin position="112"/>
        <end position="134"/>
    </location>
</feature>
<keyword evidence="1" id="KW-1133">Transmembrane helix</keyword>
<accession>A0A2L0UJ17</accession>
<feature type="transmembrane region" description="Helical" evidence="1">
    <location>
        <begin position="166"/>
        <end position="184"/>
    </location>
</feature>
<sequence length="281" mass="27893">MVSSSLTLAAGTAVQRPRRLLLALGGALIVATYLFLVIVQPAEIAGGMGSTASLVSLFGFLGGGALLVGGILPMLSTSSLVVMPLGIALNIAIGQVAGTLGLQIYLDAIGTVLVAVLAGPAAGAATGAISNAIWGLFNPFALPFAAGAALIGLLAGMAAKYGAFRRVYLAPVAGLVVGAIGGLVAAPVAVFMFGAAGTFGTNAIIAVFRSMGDKLLVAATKQGLLSDSLDKVVVFVLVALVVYALPPRAVRQFPFARAHRVLGARTGTPARSANGNDAGAA</sequence>
<dbReference type="EMBL" id="CP024915">
    <property type="protein sequence ID" value="AUZ89260.1"/>
    <property type="molecule type" value="Genomic_DNA"/>
</dbReference>
<organism evidence="2 3">
    <name type="scientific">Arthrobacter agilis</name>
    <dbReference type="NCBI Taxonomy" id="37921"/>
    <lineage>
        <taxon>Bacteria</taxon>
        <taxon>Bacillati</taxon>
        <taxon>Actinomycetota</taxon>
        <taxon>Actinomycetes</taxon>
        <taxon>Micrococcales</taxon>
        <taxon>Micrococcaceae</taxon>
        <taxon>Arthrobacter</taxon>
    </lineage>
</organism>
<keyword evidence="1" id="KW-0812">Transmembrane</keyword>
<feature type="transmembrane region" description="Helical" evidence="1">
    <location>
        <begin position="51"/>
        <end position="75"/>
    </location>
</feature>
<dbReference type="GO" id="GO:0016740">
    <property type="term" value="F:transferase activity"/>
    <property type="evidence" value="ECO:0007669"/>
    <property type="project" value="UniProtKB-KW"/>
</dbReference>
<feature type="transmembrane region" description="Helical" evidence="1">
    <location>
        <begin position="81"/>
        <end position="105"/>
    </location>
</feature>
<keyword evidence="2" id="KW-0808">Transferase</keyword>
<dbReference type="Gene3D" id="1.10.1760.20">
    <property type="match status" value="1"/>
</dbReference>
<reference evidence="2 3" key="1">
    <citation type="submission" date="2017-11" db="EMBL/GenBank/DDBJ databases">
        <title>Draft genome of Arthrobacter agilis strain UMCV2, a plant growth-promoting rhizobacterium and biocontrol capacity of phytopathogenic fungi.</title>
        <authorList>
            <person name="Martinez-Camara R."/>
            <person name="Santoyo G."/>
            <person name="Moreno-Hagelsieb G."/>
            <person name="Valencia-Cantero E."/>
        </authorList>
    </citation>
    <scope>NUCLEOTIDE SEQUENCE [LARGE SCALE GENOMIC DNA]</scope>
    <source>
        <strain evidence="2 3">UMCV2</strain>
    </source>
</reference>